<dbReference type="VEuPathDB" id="VectorBase:LDEU004533"/>
<comment type="caution">
    <text evidence="5">The sequence shown here is derived from an EMBL/GenBank/DDBJ whole genome shotgun (WGS) entry which is preliminary data.</text>
</comment>
<organism evidence="5 6">
    <name type="scientific">Leptotrombidium deliense</name>
    <dbReference type="NCBI Taxonomy" id="299467"/>
    <lineage>
        <taxon>Eukaryota</taxon>
        <taxon>Metazoa</taxon>
        <taxon>Ecdysozoa</taxon>
        <taxon>Arthropoda</taxon>
        <taxon>Chelicerata</taxon>
        <taxon>Arachnida</taxon>
        <taxon>Acari</taxon>
        <taxon>Acariformes</taxon>
        <taxon>Trombidiformes</taxon>
        <taxon>Prostigmata</taxon>
        <taxon>Anystina</taxon>
        <taxon>Parasitengona</taxon>
        <taxon>Trombiculoidea</taxon>
        <taxon>Trombiculidae</taxon>
        <taxon>Leptotrombidium</taxon>
    </lineage>
</organism>
<accession>A0A443SJ08</accession>
<dbReference type="PANTHER" id="PTHR13723">
    <property type="entry name" value="ADAMTS A DISINTEGRIN AND METALLOPROTEASE WITH THROMBOSPONDIN MOTIFS PROTEASE"/>
    <property type="match status" value="1"/>
</dbReference>
<evidence type="ECO:0000256" key="4">
    <source>
        <dbReference type="ARBA" id="ARBA00022737"/>
    </source>
</evidence>
<keyword evidence="4" id="KW-0677">Repeat</keyword>
<keyword evidence="6" id="KW-1185">Reference proteome</keyword>
<dbReference type="PROSITE" id="PS50092">
    <property type="entry name" value="TSP1"/>
    <property type="match status" value="2"/>
</dbReference>
<protein>
    <submittedName>
        <fullName evidence="5">ADAMTS-like protein 1</fullName>
    </submittedName>
</protein>
<gene>
    <name evidence="5" type="ORF">B4U80_09936</name>
</gene>
<evidence type="ECO:0000313" key="5">
    <source>
        <dbReference type="EMBL" id="RWS27506.1"/>
    </source>
</evidence>
<name>A0A443SJ08_9ACAR</name>
<dbReference type="FunFam" id="2.20.100.10:FF:000005">
    <property type="entry name" value="ADAM metallopeptidase with thrombospondin type 1 motif 9"/>
    <property type="match status" value="2"/>
</dbReference>
<keyword evidence="3" id="KW-0732">Signal</keyword>
<dbReference type="InterPro" id="IPR050439">
    <property type="entry name" value="ADAMTS_ADAMTS-like"/>
</dbReference>
<dbReference type="Proteomes" id="UP000288716">
    <property type="component" value="Unassembled WGS sequence"/>
</dbReference>
<proteinExistence type="predicted"/>
<evidence type="ECO:0000313" key="6">
    <source>
        <dbReference type="Proteomes" id="UP000288716"/>
    </source>
</evidence>
<keyword evidence="2" id="KW-0964">Secreted</keyword>
<dbReference type="STRING" id="299467.A0A443SJ08"/>
<dbReference type="Gene3D" id="2.20.100.10">
    <property type="entry name" value="Thrombospondin type-1 (TSP1) repeat"/>
    <property type="match status" value="3"/>
</dbReference>
<evidence type="ECO:0000256" key="1">
    <source>
        <dbReference type="ARBA" id="ARBA00004613"/>
    </source>
</evidence>
<evidence type="ECO:0000256" key="3">
    <source>
        <dbReference type="ARBA" id="ARBA00022729"/>
    </source>
</evidence>
<dbReference type="Pfam" id="PF19030">
    <property type="entry name" value="TSP1_ADAMTS"/>
    <property type="match status" value="3"/>
</dbReference>
<dbReference type="SMART" id="SM00209">
    <property type="entry name" value="TSP1"/>
    <property type="match status" value="3"/>
</dbReference>
<reference evidence="5 6" key="1">
    <citation type="journal article" date="2018" name="Gigascience">
        <title>Genomes of trombidid mites reveal novel predicted allergens and laterally-transferred genes associated with secondary metabolism.</title>
        <authorList>
            <person name="Dong X."/>
            <person name="Chaisiri K."/>
            <person name="Xia D."/>
            <person name="Armstrong S.D."/>
            <person name="Fang Y."/>
            <person name="Donnelly M.J."/>
            <person name="Kadowaki T."/>
            <person name="McGarry J.W."/>
            <person name="Darby A.C."/>
            <person name="Makepeace B.L."/>
        </authorList>
    </citation>
    <scope>NUCLEOTIDE SEQUENCE [LARGE SCALE GENOMIC DNA]</scope>
    <source>
        <strain evidence="5">UoL-UT</strain>
    </source>
</reference>
<dbReference type="SUPFAM" id="SSF82895">
    <property type="entry name" value="TSP-1 type 1 repeat"/>
    <property type="match status" value="3"/>
</dbReference>
<dbReference type="InterPro" id="IPR036383">
    <property type="entry name" value="TSP1_rpt_sf"/>
</dbReference>
<comment type="subcellular location">
    <subcellularLocation>
        <location evidence="1">Secreted</location>
    </subcellularLocation>
</comment>
<dbReference type="OrthoDB" id="5948003at2759"/>
<dbReference type="GO" id="GO:0005576">
    <property type="term" value="C:extracellular region"/>
    <property type="evidence" value="ECO:0007669"/>
    <property type="project" value="UniProtKB-SubCell"/>
</dbReference>
<dbReference type="InterPro" id="IPR000884">
    <property type="entry name" value="TSP1_rpt"/>
</dbReference>
<dbReference type="AlphaFoldDB" id="A0A443SJ08"/>
<dbReference type="EMBL" id="NCKV01001969">
    <property type="protein sequence ID" value="RWS27506.1"/>
    <property type="molecule type" value="Genomic_DNA"/>
</dbReference>
<sequence>MAANSDLRWVDGPWSECSHSCGSGVQTRIIQCKDIHGYVISNGCDNFTKPPEKKKCILQPCSNFQSDRDEHAMQRTQSDGVSWIRQLMSPSSSVSTEPSFVVGEWEECSVTCGHGIRKRTVECKILLQFSKTVAKLPDNHCPGVKPAEIDYCSISCSDNKFKANVYQNDSSIKSNFESKLPKSLESAALALSSAKHEIGFTYSWRSSGFSQCTATCLGGTQESIIQCVRDKDLEVVSAYQCDLNEKPDSITRTCNDHPCPPRYSDPDLHSRRLQRRIAINICNVCNARKRCNKKQSRLESE</sequence>
<evidence type="ECO:0000256" key="2">
    <source>
        <dbReference type="ARBA" id="ARBA00022525"/>
    </source>
</evidence>